<keyword evidence="3" id="KW-1185">Reference proteome</keyword>
<proteinExistence type="predicted"/>
<gene>
    <name evidence="2" type="ORF">T440DRAFT_508892</name>
</gene>
<dbReference type="EMBL" id="MU006313">
    <property type="protein sequence ID" value="KAF2849104.1"/>
    <property type="molecule type" value="Genomic_DNA"/>
</dbReference>
<protein>
    <submittedName>
        <fullName evidence="2">Uncharacterized protein</fullName>
    </submittedName>
</protein>
<feature type="region of interest" description="Disordered" evidence="1">
    <location>
        <begin position="134"/>
        <end position="220"/>
    </location>
</feature>
<feature type="compositionally biased region" description="Gly residues" evidence="1">
    <location>
        <begin position="144"/>
        <end position="159"/>
    </location>
</feature>
<feature type="region of interest" description="Disordered" evidence="1">
    <location>
        <begin position="242"/>
        <end position="338"/>
    </location>
</feature>
<feature type="compositionally biased region" description="Low complexity" evidence="1">
    <location>
        <begin position="160"/>
        <end position="202"/>
    </location>
</feature>
<feature type="region of interest" description="Disordered" evidence="1">
    <location>
        <begin position="636"/>
        <end position="676"/>
    </location>
</feature>
<organism evidence="2 3">
    <name type="scientific">Plenodomus tracheiphilus IPT5</name>
    <dbReference type="NCBI Taxonomy" id="1408161"/>
    <lineage>
        <taxon>Eukaryota</taxon>
        <taxon>Fungi</taxon>
        <taxon>Dikarya</taxon>
        <taxon>Ascomycota</taxon>
        <taxon>Pezizomycotina</taxon>
        <taxon>Dothideomycetes</taxon>
        <taxon>Pleosporomycetidae</taxon>
        <taxon>Pleosporales</taxon>
        <taxon>Pleosporineae</taxon>
        <taxon>Leptosphaeriaceae</taxon>
        <taxon>Plenodomus</taxon>
    </lineage>
</organism>
<evidence type="ECO:0000313" key="2">
    <source>
        <dbReference type="EMBL" id="KAF2849104.1"/>
    </source>
</evidence>
<sequence>MAAHYDDIDRSVAGVKKACTLGISSLSVRNVPIWPAVFHFHSYSHFHLHLHFATQSHRPVQALHRNDANLLLSPKSRQNSLDHSSVAVLVSHTFRQLSHTHLRFYHVYTNFHPIELIKFAEVFTSNRIMTTKFVTTGRRRSRGRGSGAARGSTRGGGRGSSMSKSTTPAPATVTSATEPRAAAPVPRAAARQSASATPAPTAGAPPPTTRTSQGPVGGLPRLKLKLNVLGVRADSGYHRAFSNAPVLDEETHGKPDEEADPDIDALFEDDGVGVEEGTVEPDSEDDLPTADVDTDTRRSGRAVKKVRHEDYDYGSEDAQAAEEDHKQEQQNSSQQPSVQILQVAESTATKRGRLPRTLPNVTRDAQVTPRVKISKPLPSLVQNTNELQPDPRVLEILNHLKSSTEVLTELPELYDHQESGKVLPYTATQLMHIYLIAHHLKLWNICDLVSDTWIRAFHSQRSRDARVTLNDRLWRKNRVLEKRHFRYEQAKKAGRVPDEPKEFEKNAPEYNISVEDPSLHQDVLSFDSTLLSELYAHTPSTCGARRLWADAMVLAGDKASRMFEQSDKRGFKWDEELKGDVMKTSLRMLRRKVTLKIEESSEGAWCQRYHMHGEADCYRKVAARWVANGGNAGQVAREGAGNAGWSSDEDSDGMGEMIRRGLEEEGARGAKRRRLE</sequence>
<dbReference type="AlphaFoldDB" id="A0A6A7B1T6"/>
<evidence type="ECO:0000313" key="3">
    <source>
        <dbReference type="Proteomes" id="UP000799423"/>
    </source>
</evidence>
<name>A0A6A7B1T6_9PLEO</name>
<dbReference type="OrthoDB" id="3792834at2759"/>
<accession>A0A6A7B1T6</accession>
<reference evidence="2" key="1">
    <citation type="submission" date="2020-01" db="EMBL/GenBank/DDBJ databases">
        <authorList>
            <consortium name="DOE Joint Genome Institute"/>
            <person name="Haridas S."/>
            <person name="Albert R."/>
            <person name="Binder M."/>
            <person name="Bloem J."/>
            <person name="Labutti K."/>
            <person name="Salamov A."/>
            <person name="Andreopoulos B."/>
            <person name="Baker S.E."/>
            <person name="Barry K."/>
            <person name="Bills G."/>
            <person name="Bluhm B.H."/>
            <person name="Cannon C."/>
            <person name="Castanera R."/>
            <person name="Culley D.E."/>
            <person name="Daum C."/>
            <person name="Ezra D."/>
            <person name="Gonzalez J.B."/>
            <person name="Henrissat B."/>
            <person name="Kuo A."/>
            <person name="Liang C."/>
            <person name="Lipzen A."/>
            <person name="Lutzoni F."/>
            <person name="Magnuson J."/>
            <person name="Mondo S."/>
            <person name="Nolan M."/>
            <person name="Ohm R."/>
            <person name="Pangilinan J."/>
            <person name="Park H.-J."/>
            <person name="Ramirez L."/>
            <person name="Alfaro M."/>
            <person name="Sun H."/>
            <person name="Tritt A."/>
            <person name="Yoshinaga Y."/>
            <person name="Zwiers L.-H."/>
            <person name="Turgeon B.G."/>
            <person name="Goodwin S.B."/>
            <person name="Spatafora J.W."/>
            <person name="Crous P.W."/>
            <person name="Grigoriev I.V."/>
        </authorList>
    </citation>
    <scope>NUCLEOTIDE SEQUENCE</scope>
    <source>
        <strain evidence="2">IPT5</strain>
    </source>
</reference>
<feature type="compositionally biased region" description="Acidic residues" evidence="1">
    <location>
        <begin position="257"/>
        <end position="288"/>
    </location>
</feature>
<dbReference type="Proteomes" id="UP000799423">
    <property type="component" value="Unassembled WGS sequence"/>
</dbReference>
<feature type="compositionally biased region" description="Basic and acidic residues" evidence="1">
    <location>
        <begin position="657"/>
        <end position="668"/>
    </location>
</feature>
<feature type="compositionally biased region" description="Polar residues" evidence="1">
    <location>
        <begin position="329"/>
        <end position="338"/>
    </location>
</feature>
<feature type="compositionally biased region" description="Acidic residues" evidence="1">
    <location>
        <begin position="312"/>
        <end position="321"/>
    </location>
</feature>
<evidence type="ECO:0000256" key="1">
    <source>
        <dbReference type="SAM" id="MobiDB-lite"/>
    </source>
</evidence>